<organism evidence="1 2">
    <name type="scientific">Trifolium pratense</name>
    <name type="common">Red clover</name>
    <dbReference type="NCBI Taxonomy" id="57577"/>
    <lineage>
        <taxon>Eukaryota</taxon>
        <taxon>Viridiplantae</taxon>
        <taxon>Streptophyta</taxon>
        <taxon>Embryophyta</taxon>
        <taxon>Tracheophyta</taxon>
        <taxon>Spermatophyta</taxon>
        <taxon>Magnoliopsida</taxon>
        <taxon>eudicotyledons</taxon>
        <taxon>Gunneridae</taxon>
        <taxon>Pentapetalae</taxon>
        <taxon>rosids</taxon>
        <taxon>fabids</taxon>
        <taxon>Fabales</taxon>
        <taxon>Fabaceae</taxon>
        <taxon>Papilionoideae</taxon>
        <taxon>50 kb inversion clade</taxon>
        <taxon>NPAAA clade</taxon>
        <taxon>Hologalegina</taxon>
        <taxon>IRL clade</taxon>
        <taxon>Trifolieae</taxon>
        <taxon>Trifolium</taxon>
    </lineage>
</organism>
<comment type="caution">
    <text evidence="1">The sequence shown here is derived from an EMBL/GenBank/DDBJ whole genome shotgun (WGS) entry which is preliminary data.</text>
</comment>
<reference evidence="1" key="1">
    <citation type="submission" date="2023-10" db="EMBL/GenBank/DDBJ databases">
        <authorList>
            <person name="Rodriguez Cubillos JULIANA M."/>
            <person name="De Vega J."/>
        </authorList>
    </citation>
    <scope>NUCLEOTIDE SEQUENCE</scope>
</reference>
<dbReference type="EMBL" id="CASHSV030000206">
    <property type="protein sequence ID" value="CAJ2655565.1"/>
    <property type="molecule type" value="Genomic_DNA"/>
</dbReference>
<dbReference type="Proteomes" id="UP001177021">
    <property type="component" value="Unassembled WGS sequence"/>
</dbReference>
<protein>
    <submittedName>
        <fullName evidence="1">Uncharacterized protein</fullName>
    </submittedName>
</protein>
<keyword evidence="2" id="KW-1185">Reference proteome</keyword>
<gene>
    <name evidence="1" type="ORF">MILVUS5_LOCUS22485</name>
</gene>
<accession>A0ACB0KFC6</accession>
<proteinExistence type="predicted"/>
<evidence type="ECO:0000313" key="2">
    <source>
        <dbReference type="Proteomes" id="UP001177021"/>
    </source>
</evidence>
<evidence type="ECO:0000313" key="1">
    <source>
        <dbReference type="EMBL" id="CAJ2655565.1"/>
    </source>
</evidence>
<name>A0ACB0KFC6_TRIPR</name>
<sequence length="163" mass="18722">MKFKLGKKVTRVTRWIFRRFRTRPKYRRLGTSPEKSHLTTKLLTWGRNLTTKAKSLCSKKGLGRSGYLPVGKDPVQENGSPVPKGHLAVYVGQKDGEFRRVLVPVVYFNHPLFSELLKETEKEYGFCHQGGITIPCRVTEFEQVKTRIASGSGLRRLGQRRYL</sequence>